<evidence type="ECO:0000313" key="4">
    <source>
        <dbReference type="EMBL" id="CAG8478740.1"/>
    </source>
</evidence>
<evidence type="ECO:0000313" key="5">
    <source>
        <dbReference type="Proteomes" id="UP000789570"/>
    </source>
</evidence>
<evidence type="ECO:0000256" key="3">
    <source>
        <dbReference type="SAM" id="SignalP"/>
    </source>
</evidence>
<evidence type="ECO:0000256" key="2">
    <source>
        <dbReference type="SAM" id="Phobius"/>
    </source>
</evidence>
<keyword evidence="2" id="KW-0812">Transmembrane</keyword>
<name>A0A9N8Z9N3_9GLOM</name>
<feature type="compositionally biased region" description="Pro residues" evidence="1">
    <location>
        <begin position="228"/>
        <end position="245"/>
    </location>
</feature>
<feature type="compositionally biased region" description="Low complexity" evidence="1">
    <location>
        <begin position="167"/>
        <end position="184"/>
    </location>
</feature>
<comment type="caution">
    <text evidence="4">The sequence shown here is derived from an EMBL/GenBank/DDBJ whole genome shotgun (WGS) entry which is preliminary data.</text>
</comment>
<dbReference type="EMBL" id="CAJVPQ010000407">
    <property type="protein sequence ID" value="CAG8478740.1"/>
    <property type="molecule type" value="Genomic_DNA"/>
</dbReference>
<reference evidence="4" key="1">
    <citation type="submission" date="2021-06" db="EMBL/GenBank/DDBJ databases">
        <authorList>
            <person name="Kallberg Y."/>
            <person name="Tangrot J."/>
            <person name="Rosling A."/>
        </authorList>
    </citation>
    <scope>NUCLEOTIDE SEQUENCE</scope>
    <source>
        <strain evidence="4">UK204</strain>
    </source>
</reference>
<feature type="compositionally biased region" description="Basic and acidic residues" evidence="1">
    <location>
        <begin position="320"/>
        <end position="329"/>
    </location>
</feature>
<keyword evidence="2" id="KW-0472">Membrane</keyword>
<feature type="compositionally biased region" description="Polar residues" evidence="1">
    <location>
        <begin position="246"/>
        <end position="266"/>
    </location>
</feature>
<evidence type="ECO:0000256" key="1">
    <source>
        <dbReference type="SAM" id="MobiDB-lite"/>
    </source>
</evidence>
<proteinExistence type="predicted"/>
<dbReference type="OrthoDB" id="2429773at2759"/>
<feature type="region of interest" description="Disordered" evidence="1">
    <location>
        <begin position="162"/>
        <end position="354"/>
    </location>
</feature>
<organism evidence="4 5">
    <name type="scientific">Funneliformis caledonium</name>
    <dbReference type="NCBI Taxonomy" id="1117310"/>
    <lineage>
        <taxon>Eukaryota</taxon>
        <taxon>Fungi</taxon>
        <taxon>Fungi incertae sedis</taxon>
        <taxon>Mucoromycota</taxon>
        <taxon>Glomeromycotina</taxon>
        <taxon>Glomeromycetes</taxon>
        <taxon>Glomerales</taxon>
        <taxon>Glomeraceae</taxon>
        <taxon>Funneliformis</taxon>
    </lineage>
</organism>
<keyword evidence="2" id="KW-1133">Transmembrane helix</keyword>
<feature type="transmembrane region" description="Helical" evidence="2">
    <location>
        <begin position="132"/>
        <end position="155"/>
    </location>
</feature>
<keyword evidence="5" id="KW-1185">Reference proteome</keyword>
<feature type="signal peptide" evidence="3">
    <location>
        <begin position="1"/>
        <end position="23"/>
    </location>
</feature>
<gene>
    <name evidence="4" type="ORF">FCALED_LOCUS2598</name>
</gene>
<protein>
    <submittedName>
        <fullName evidence="4">9008_t:CDS:1</fullName>
    </submittedName>
</protein>
<dbReference type="Proteomes" id="UP000789570">
    <property type="component" value="Unassembled WGS sequence"/>
</dbReference>
<dbReference type="AlphaFoldDB" id="A0A9N8Z9N3"/>
<feature type="chain" id="PRO_5040127640" evidence="3">
    <location>
        <begin position="24"/>
        <end position="354"/>
    </location>
</feature>
<keyword evidence="3" id="KW-0732">Signal</keyword>
<accession>A0A9N8Z9N3</accession>
<sequence length="354" mass="39739">MVKFIIPCLIILLGVSLRNIVHAQDQTCTKNNEACVKLNEILLPCGGAFGPPPIDAIKSQTPFEYNVADKSLALCMCNEDAYNTLSTCLLCFGNNYIKATKFTHYQKTCQDFGISFGPPISKSSDSATTAKYIIIGIFVSITLILLAGLLLWYWYTKRSKRSRNRENTSSPNESTNENNNPSTSQIMIHHPSPGSETVVSETYDDDYPQMSNGGLQPKYEPSAYYTPSSPPPVPPHRTGLFPPPGTIQQQPYYPSNVPSNVPTRTQYPPAPDRPYHNNVTPPPLASSQQNYFPPQQPFLSPQQIYQPSLPVPTRPHPRPPHFDYNHDRATSPNYHQRVPTPPRNFYNGENYYSR</sequence>